<dbReference type="Pfam" id="PF08241">
    <property type="entry name" value="Methyltransf_11"/>
    <property type="match status" value="1"/>
</dbReference>
<dbReference type="STRING" id="192814.GCA_900166575_00639"/>
<dbReference type="CDD" id="cd02440">
    <property type="entry name" value="AdoMet_MTases"/>
    <property type="match status" value="1"/>
</dbReference>
<proteinExistence type="predicted"/>
<dbReference type="SUPFAM" id="SSF53335">
    <property type="entry name" value="S-adenosyl-L-methionine-dependent methyltransferases"/>
    <property type="match status" value="1"/>
</dbReference>
<dbReference type="EMBL" id="SRJC01000001">
    <property type="protein sequence ID" value="TGB03749.1"/>
    <property type="molecule type" value="Genomic_DNA"/>
</dbReference>
<dbReference type="InterPro" id="IPR052356">
    <property type="entry name" value="Thiol_S-MT"/>
</dbReference>
<organism evidence="2 3">
    <name type="scientific">Halobacillus salinus</name>
    <dbReference type="NCBI Taxonomy" id="192814"/>
    <lineage>
        <taxon>Bacteria</taxon>
        <taxon>Bacillati</taxon>
        <taxon>Bacillota</taxon>
        <taxon>Bacilli</taxon>
        <taxon>Bacillales</taxon>
        <taxon>Bacillaceae</taxon>
        <taxon>Halobacillus</taxon>
    </lineage>
</organism>
<protein>
    <submittedName>
        <fullName evidence="2">Class I SAM-dependent methyltransferase</fullName>
    </submittedName>
</protein>
<dbReference type="RefSeq" id="WP_135326463.1">
    <property type="nucleotide sequence ID" value="NZ_SRJC01000001.1"/>
</dbReference>
<dbReference type="GO" id="GO:0032259">
    <property type="term" value="P:methylation"/>
    <property type="evidence" value="ECO:0007669"/>
    <property type="project" value="UniProtKB-KW"/>
</dbReference>
<comment type="caution">
    <text evidence="2">The sequence shown here is derived from an EMBL/GenBank/DDBJ whole genome shotgun (WGS) entry which is preliminary data.</text>
</comment>
<keyword evidence="2" id="KW-0808">Transferase</keyword>
<dbReference type="PANTHER" id="PTHR45036">
    <property type="entry name" value="METHYLTRANSFERASE LIKE 7B"/>
    <property type="match status" value="1"/>
</dbReference>
<sequence length="199" mass="22799">MKKEKLIKKYDSHVELHSKQHPTIEQWRERLLDGVQGNVLESGVGTGANFPYYERDIRLTGVDFSPKMIERAREEAEGLGIEANLFVEDIEEVELEPNQFDYVVSTLTLCSYPNPVEVLNRFAEWCKDDGEVLLLEHGRSTKPSIGTIQKWVDPVFHQIAGCHSDHMTLDLIKESNLTVTKAESHWSGIFHLVWARPRA</sequence>
<evidence type="ECO:0000313" key="3">
    <source>
        <dbReference type="Proteomes" id="UP000297982"/>
    </source>
</evidence>
<dbReference type="Proteomes" id="UP000297982">
    <property type="component" value="Unassembled WGS sequence"/>
</dbReference>
<evidence type="ECO:0000313" key="2">
    <source>
        <dbReference type="EMBL" id="TGB03749.1"/>
    </source>
</evidence>
<evidence type="ECO:0000259" key="1">
    <source>
        <dbReference type="Pfam" id="PF08241"/>
    </source>
</evidence>
<keyword evidence="2" id="KW-0489">Methyltransferase</keyword>
<dbReference type="AlphaFoldDB" id="A0A4Z0H190"/>
<dbReference type="Gene3D" id="3.40.50.150">
    <property type="entry name" value="Vaccinia Virus protein VP39"/>
    <property type="match status" value="1"/>
</dbReference>
<dbReference type="PANTHER" id="PTHR45036:SF1">
    <property type="entry name" value="METHYLTRANSFERASE LIKE 7A"/>
    <property type="match status" value="1"/>
</dbReference>
<dbReference type="InterPro" id="IPR029063">
    <property type="entry name" value="SAM-dependent_MTases_sf"/>
</dbReference>
<accession>A0A4Z0H190</accession>
<dbReference type="InterPro" id="IPR013216">
    <property type="entry name" value="Methyltransf_11"/>
</dbReference>
<reference evidence="2 3" key="1">
    <citation type="journal article" date="2003" name="Int. J. Syst. Evol. Microbiol.">
        <title>Halobacillus salinus sp. nov., isolated from a salt lake on the coast of the East Sea in Korea.</title>
        <authorList>
            <person name="Yoon J.H."/>
            <person name="Kang K.H."/>
            <person name="Park Y.H."/>
        </authorList>
    </citation>
    <scope>NUCLEOTIDE SEQUENCE [LARGE SCALE GENOMIC DNA]</scope>
    <source>
        <strain evidence="2 3">HSL-3</strain>
    </source>
</reference>
<name>A0A4Z0H190_9BACI</name>
<gene>
    <name evidence="2" type="ORF">E4663_01725</name>
</gene>
<keyword evidence="3" id="KW-1185">Reference proteome</keyword>
<feature type="domain" description="Methyltransferase type 11" evidence="1">
    <location>
        <begin position="40"/>
        <end position="133"/>
    </location>
</feature>
<dbReference type="GO" id="GO:0008757">
    <property type="term" value="F:S-adenosylmethionine-dependent methyltransferase activity"/>
    <property type="evidence" value="ECO:0007669"/>
    <property type="project" value="InterPro"/>
</dbReference>